<accession>A0ABT5KF28</accession>
<protein>
    <submittedName>
        <fullName evidence="1">Uncharacterized protein</fullName>
    </submittedName>
</protein>
<dbReference type="Proteomes" id="UP001221189">
    <property type="component" value="Unassembled WGS sequence"/>
</dbReference>
<organism evidence="1 2">
    <name type="scientific">Roseateles albus</name>
    <dbReference type="NCBI Taxonomy" id="2987525"/>
    <lineage>
        <taxon>Bacteria</taxon>
        <taxon>Pseudomonadati</taxon>
        <taxon>Pseudomonadota</taxon>
        <taxon>Betaproteobacteria</taxon>
        <taxon>Burkholderiales</taxon>
        <taxon>Sphaerotilaceae</taxon>
        <taxon>Roseateles</taxon>
    </lineage>
</organism>
<evidence type="ECO:0000313" key="2">
    <source>
        <dbReference type="Proteomes" id="UP001221189"/>
    </source>
</evidence>
<name>A0ABT5KF28_9BURK</name>
<proteinExistence type="predicted"/>
<gene>
    <name evidence="1" type="ORF">PRZ03_10460</name>
</gene>
<dbReference type="RefSeq" id="WP_263534548.1">
    <property type="nucleotide sequence ID" value="NZ_JAQQXT010000005.1"/>
</dbReference>
<dbReference type="EMBL" id="JAQQXT010000005">
    <property type="protein sequence ID" value="MDC8771992.1"/>
    <property type="molecule type" value="Genomic_DNA"/>
</dbReference>
<comment type="caution">
    <text evidence="1">The sequence shown here is derived from an EMBL/GenBank/DDBJ whole genome shotgun (WGS) entry which is preliminary data.</text>
</comment>
<keyword evidence="2" id="KW-1185">Reference proteome</keyword>
<sequence length="99" mass="11448">MNDEQFFAPPAFKPDEALQQLKRALRDSRSLSERNNQFSLQGQVVLELSVADSILHARLAKRPARSPDWDLRDCKNSSEARALQDEIKRRLARWTDETP</sequence>
<evidence type="ECO:0000313" key="1">
    <source>
        <dbReference type="EMBL" id="MDC8771992.1"/>
    </source>
</evidence>
<reference evidence="1 2" key="1">
    <citation type="submission" date="2022-10" db="EMBL/GenBank/DDBJ databases">
        <title>Paucibacter sp. hw1 Genome sequencing.</title>
        <authorList>
            <person name="Park S."/>
        </authorList>
    </citation>
    <scope>NUCLEOTIDE SEQUENCE [LARGE SCALE GENOMIC DNA]</scope>
    <source>
        <strain evidence="2">hw1</strain>
    </source>
</reference>